<dbReference type="FunCoup" id="A0C867">
    <property type="interactions" value="710"/>
</dbReference>
<dbReference type="CDD" id="cd23795">
    <property type="entry name" value="UBCc_UBE2G1"/>
    <property type="match status" value="1"/>
</dbReference>
<dbReference type="OrthoDB" id="19692at2759"/>
<accession>A0C867</accession>
<dbReference type="InterPro" id="IPR050113">
    <property type="entry name" value="Ub_conjugating_enzyme"/>
</dbReference>
<dbReference type="InterPro" id="IPR000608">
    <property type="entry name" value="UBC"/>
</dbReference>
<dbReference type="eggNOG" id="KOG0425">
    <property type="taxonomic scope" value="Eukaryota"/>
</dbReference>
<dbReference type="PROSITE" id="PS00183">
    <property type="entry name" value="UBC_1"/>
    <property type="match status" value="1"/>
</dbReference>
<dbReference type="HOGENOM" id="CLU_030988_10_1_1"/>
<keyword evidence="1" id="KW-0808">Transferase</keyword>
<dbReference type="KEGG" id="ptm:GSPATT00036115001"/>
<dbReference type="InParanoid" id="A0C867"/>
<dbReference type="InterPro" id="IPR016135">
    <property type="entry name" value="UBQ-conjugating_enzyme/RWD"/>
</dbReference>
<feature type="active site" description="Glycyl thioester intermediate" evidence="3">
    <location>
        <position position="157"/>
    </location>
</feature>
<keyword evidence="4" id="KW-0067">ATP-binding</keyword>
<dbReference type="Pfam" id="PF00179">
    <property type="entry name" value="UQ_con"/>
    <property type="match status" value="1"/>
</dbReference>
<dbReference type="GeneID" id="5020166"/>
<keyword evidence="2 4" id="KW-0833">Ubl conjugation pathway</keyword>
<dbReference type="RefSeq" id="XP_001434381.1">
    <property type="nucleotide sequence ID" value="XM_001434344.1"/>
</dbReference>
<dbReference type="GO" id="GO:0006511">
    <property type="term" value="P:ubiquitin-dependent protein catabolic process"/>
    <property type="evidence" value="ECO:0000318"/>
    <property type="project" value="GO_Central"/>
</dbReference>
<evidence type="ECO:0000313" key="7">
    <source>
        <dbReference type="Proteomes" id="UP000000600"/>
    </source>
</evidence>
<evidence type="ECO:0000256" key="1">
    <source>
        <dbReference type="ARBA" id="ARBA00022679"/>
    </source>
</evidence>
<dbReference type="SMART" id="SM00212">
    <property type="entry name" value="UBCc"/>
    <property type="match status" value="1"/>
</dbReference>
<name>A0C867_PARTE</name>
<keyword evidence="4" id="KW-0547">Nucleotide-binding</keyword>
<dbReference type="GO" id="GO:0005524">
    <property type="term" value="F:ATP binding"/>
    <property type="evidence" value="ECO:0007669"/>
    <property type="project" value="UniProtKB-UniRule"/>
</dbReference>
<dbReference type="PROSITE" id="PS50127">
    <property type="entry name" value="UBC_2"/>
    <property type="match status" value="1"/>
</dbReference>
<dbReference type="EMBL" id="CT868049">
    <property type="protein sequence ID" value="CAK66984.1"/>
    <property type="molecule type" value="Genomic_DNA"/>
</dbReference>
<evidence type="ECO:0000256" key="3">
    <source>
        <dbReference type="PROSITE-ProRule" id="PRU10133"/>
    </source>
</evidence>
<dbReference type="GO" id="GO:0000209">
    <property type="term" value="P:protein polyubiquitination"/>
    <property type="evidence" value="ECO:0000318"/>
    <property type="project" value="GO_Central"/>
</dbReference>
<evidence type="ECO:0000256" key="2">
    <source>
        <dbReference type="ARBA" id="ARBA00022786"/>
    </source>
</evidence>
<feature type="domain" description="UBC core" evidence="5">
    <location>
        <begin position="72"/>
        <end position="231"/>
    </location>
</feature>
<dbReference type="Gene3D" id="3.10.110.10">
    <property type="entry name" value="Ubiquitin Conjugating Enzyme"/>
    <property type="match status" value="1"/>
</dbReference>
<dbReference type="Proteomes" id="UP000000600">
    <property type="component" value="Unassembled WGS sequence"/>
</dbReference>
<protein>
    <recommendedName>
        <fullName evidence="5">UBC core domain-containing protein</fullName>
    </recommendedName>
</protein>
<gene>
    <name evidence="6" type="ORF">GSPATT00036115001</name>
</gene>
<dbReference type="STRING" id="5888.A0C867"/>
<proteinExistence type="inferred from homology"/>
<evidence type="ECO:0000313" key="6">
    <source>
        <dbReference type="EMBL" id="CAK66984.1"/>
    </source>
</evidence>
<keyword evidence="7" id="KW-1185">Reference proteome</keyword>
<dbReference type="GO" id="GO:0061631">
    <property type="term" value="F:ubiquitin conjugating enzyme activity"/>
    <property type="evidence" value="ECO:0000318"/>
    <property type="project" value="GO_Central"/>
</dbReference>
<evidence type="ECO:0000259" key="5">
    <source>
        <dbReference type="PROSITE" id="PS50127"/>
    </source>
</evidence>
<dbReference type="AlphaFoldDB" id="A0C867"/>
<dbReference type="PANTHER" id="PTHR24067">
    <property type="entry name" value="UBIQUITIN-CONJUGATING ENZYME E2"/>
    <property type="match status" value="1"/>
</dbReference>
<organism evidence="6 7">
    <name type="scientific">Paramecium tetraurelia</name>
    <dbReference type="NCBI Taxonomy" id="5888"/>
    <lineage>
        <taxon>Eukaryota</taxon>
        <taxon>Sar</taxon>
        <taxon>Alveolata</taxon>
        <taxon>Ciliophora</taxon>
        <taxon>Intramacronucleata</taxon>
        <taxon>Oligohymenophorea</taxon>
        <taxon>Peniculida</taxon>
        <taxon>Parameciidae</taxon>
        <taxon>Paramecium</taxon>
    </lineage>
</organism>
<dbReference type="InterPro" id="IPR023313">
    <property type="entry name" value="UBQ-conjugating_AS"/>
</dbReference>
<comment type="similarity">
    <text evidence="4">Belongs to the ubiquitin-conjugating enzyme family.</text>
</comment>
<dbReference type="FunFam" id="3.10.110.10:FF:000051">
    <property type="entry name" value="ubiquitin-conjugating enzyme E2 R2-like"/>
    <property type="match status" value="1"/>
</dbReference>
<reference evidence="6 7" key="1">
    <citation type="journal article" date="2006" name="Nature">
        <title>Global trends of whole-genome duplications revealed by the ciliate Paramecium tetraurelia.</title>
        <authorList>
            <consortium name="Genoscope"/>
            <person name="Aury J.-M."/>
            <person name="Jaillon O."/>
            <person name="Duret L."/>
            <person name="Noel B."/>
            <person name="Jubin C."/>
            <person name="Porcel B.M."/>
            <person name="Segurens B."/>
            <person name="Daubin V."/>
            <person name="Anthouard V."/>
            <person name="Aiach N."/>
            <person name="Arnaiz O."/>
            <person name="Billaut A."/>
            <person name="Beisson J."/>
            <person name="Blanc I."/>
            <person name="Bouhouche K."/>
            <person name="Camara F."/>
            <person name="Duharcourt S."/>
            <person name="Guigo R."/>
            <person name="Gogendeau D."/>
            <person name="Katinka M."/>
            <person name="Keller A.-M."/>
            <person name="Kissmehl R."/>
            <person name="Klotz C."/>
            <person name="Koll F."/>
            <person name="Le Moue A."/>
            <person name="Lepere C."/>
            <person name="Malinsky S."/>
            <person name="Nowacki M."/>
            <person name="Nowak J.K."/>
            <person name="Plattner H."/>
            <person name="Poulain J."/>
            <person name="Ruiz F."/>
            <person name="Serrano V."/>
            <person name="Zagulski M."/>
            <person name="Dessen P."/>
            <person name="Betermier M."/>
            <person name="Weissenbach J."/>
            <person name="Scarpelli C."/>
            <person name="Schachter V."/>
            <person name="Sperling L."/>
            <person name="Meyer E."/>
            <person name="Cohen J."/>
            <person name="Wincker P."/>
        </authorList>
    </citation>
    <scope>NUCLEOTIDE SEQUENCE [LARGE SCALE GENOMIC DNA]</scope>
    <source>
        <strain evidence="6 7">Stock d4-2</strain>
    </source>
</reference>
<dbReference type="SUPFAM" id="SSF54495">
    <property type="entry name" value="UBC-like"/>
    <property type="match status" value="1"/>
</dbReference>
<sequence>MQSRVNKQLQIRLMITFSFIIEQSNLLIQNNSKKVKLIINFKYLYSDVTPIVISPDNCSLNQLYSYFAKKVTQMQRLNQHNLELEESKTIEGVSVGLESNSLYQWNISFAGPSDTLYEGGYFQAIMKFPEDYPNSPPTFKFLTEMWHPNIYSDGRVCISILHAQDEFNDQEPPETRWRPILTPEDVLISIVSMLSEPNINSPANVDAGIQFRDKPDEYKKKVRKLIDKALENL</sequence>
<evidence type="ECO:0000256" key="4">
    <source>
        <dbReference type="RuleBase" id="RU362109"/>
    </source>
</evidence>